<feature type="transmembrane region" description="Helical" evidence="2">
    <location>
        <begin position="40"/>
        <end position="61"/>
    </location>
</feature>
<keyword evidence="4" id="KW-1185">Reference proteome</keyword>
<name>A0A518H5J5_9BACT</name>
<keyword evidence="2" id="KW-0472">Membrane</keyword>
<accession>A0A518H5J5</accession>
<reference evidence="3 4" key="1">
    <citation type="submission" date="2019-02" db="EMBL/GenBank/DDBJ databases">
        <title>Deep-cultivation of Planctomycetes and their phenomic and genomic characterization uncovers novel biology.</title>
        <authorList>
            <person name="Wiegand S."/>
            <person name="Jogler M."/>
            <person name="Boedeker C."/>
            <person name="Pinto D."/>
            <person name="Vollmers J."/>
            <person name="Rivas-Marin E."/>
            <person name="Kohn T."/>
            <person name="Peeters S.H."/>
            <person name="Heuer A."/>
            <person name="Rast P."/>
            <person name="Oberbeckmann S."/>
            <person name="Bunk B."/>
            <person name="Jeske O."/>
            <person name="Meyerdierks A."/>
            <person name="Storesund J.E."/>
            <person name="Kallscheuer N."/>
            <person name="Luecker S."/>
            <person name="Lage O.M."/>
            <person name="Pohl T."/>
            <person name="Merkel B.J."/>
            <person name="Hornburger P."/>
            <person name="Mueller R.-W."/>
            <person name="Bruemmer F."/>
            <person name="Labrenz M."/>
            <person name="Spormann A.M."/>
            <person name="Op den Camp H."/>
            <person name="Overmann J."/>
            <person name="Amann R."/>
            <person name="Jetten M.S.M."/>
            <person name="Mascher T."/>
            <person name="Medema M.H."/>
            <person name="Devos D.P."/>
            <person name="Kaster A.-K."/>
            <person name="Ovreas L."/>
            <person name="Rohde M."/>
            <person name="Galperin M.Y."/>
            <person name="Jogler C."/>
        </authorList>
    </citation>
    <scope>NUCLEOTIDE SEQUENCE [LARGE SCALE GENOMIC DNA]</scope>
    <source>
        <strain evidence="3 4">ElP</strain>
    </source>
</reference>
<feature type="region of interest" description="Disordered" evidence="1">
    <location>
        <begin position="148"/>
        <end position="167"/>
    </location>
</feature>
<dbReference type="Proteomes" id="UP000317835">
    <property type="component" value="Chromosome"/>
</dbReference>
<sequence>MTRQDPGGPTPGPADPLPLLPPRPNLGPEPWRDLDGADPWAISAAVLLLASVAVIGARVIARRRGRAASVPAPAPGPAGPSAPGSRADRLVARAEAIREAIIAHLGPSWAARTTEEIADSPELASRIGPDRAARVVALLAEADRAKFAGEVPPGLGDQGGDDAEADRWAAEVVRALARPAPRPSPAPAPAGASSTSSGR</sequence>
<organism evidence="3 4">
    <name type="scientific">Tautonia plasticadhaerens</name>
    <dbReference type="NCBI Taxonomy" id="2527974"/>
    <lineage>
        <taxon>Bacteria</taxon>
        <taxon>Pseudomonadati</taxon>
        <taxon>Planctomycetota</taxon>
        <taxon>Planctomycetia</taxon>
        <taxon>Isosphaerales</taxon>
        <taxon>Isosphaeraceae</taxon>
        <taxon>Tautonia</taxon>
    </lineage>
</organism>
<feature type="compositionally biased region" description="Low complexity" evidence="1">
    <location>
        <begin position="189"/>
        <end position="199"/>
    </location>
</feature>
<keyword evidence="2" id="KW-0812">Transmembrane</keyword>
<feature type="region of interest" description="Disordered" evidence="1">
    <location>
        <begin position="65"/>
        <end position="85"/>
    </location>
</feature>
<dbReference type="KEGG" id="tpla:ElP_40300"/>
<proteinExistence type="predicted"/>
<dbReference type="EMBL" id="CP036426">
    <property type="protein sequence ID" value="QDV36117.1"/>
    <property type="molecule type" value="Genomic_DNA"/>
</dbReference>
<feature type="compositionally biased region" description="Pro residues" evidence="1">
    <location>
        <begin position="8"/>
        <end position="27"/>
    </location>
</feature>
<evidence type="ECO:0000256" key="2">
    <source>
        <dbReference type="SAM" id="Phobius"/>
    </source>
</evidence>
<evidence type="ECO:0000313" key="3">
    <source>
        <dbReference type="EMBL" id="QDV36117.1"/>
    </source>
</evidence>
<evidence type="ECO:0000256" key="1">
    <source>
        <dbReference type="SAM" id="MobiDB-lite"/>
    </source>
</evidence>
<feature type="region of interest" description="Disordered" evidence="1">
    <location>
        <begin position="1"/>
        <end position="34"/>
    </location>
</feature>
<evidence type="ECO:0000313" key="4">
    <source>
        <dbReference type="Proteomes" id="UP000317835"/>
    </source>
</evidence>
<feature type="region of interest" description="Disordered" evidence="1">
    <location>
        <begin position="176"/>
        <end position="199"/>
    </location>
</feature>
<keyword evidence="2" id="KW-1133">Transmembrane helix</keyword>
<gene>
    <name evidence="3" type="ORF">ElP_40300</name>
</gene>
<dbReference type="AlphaFoldDB" id="A0A518H5J5"/>
<protein>
    <submittedName>
        <fullName evidence="3">Uncharacterized protein</fullName>
    </submittedName>
</protein>